<dbReference type="NCBIfam" id="NF047446">
    <property type="entry name" value="barrel_OmpL47"/>
    <property type="match status" value="1"/>
</dbReference>
<dbReference type="AlphaFoldDB" id="H5SRN1"/>
<feature type="repeat" description="WD" evidence="4">
    <location>
        <begin position="436"/>
        <end position="477"/>
    </location>
</feature>
<dbReference type="PRINTS" id="PR00320">
    <property type="entry name" value="GPROTEINBRPT"/>
</dbReference>
<dbReference type="InterPro" id="IPR058094">
    <property type="entry name" value="Ig-like_OmpL47-like"/>
</dbReference>
<dbReference type="PROSITE" id="PS50294">
    <property type="entry name" value="WD_REPEATS_REGION"/>
    <property type="match status" value="5"/>
</dbReference>
<dbReference type="Pfam" id="PF00400">
    <property type="entry name" value="WD40"/>
    <property type="match status" value="6"/>
</dbReference>
<evidence type="ECO:0000256" key="1">
    <source>
        <dbReference type="ARBA" id="ARBA00022574"/>
    </source>
</evidence>
<dbReference type="PROSITE" id="PS00678">
    <property type="entry name" value="WD_REPEATS_1"/>
    <property type="match status" value="3"/>
</dbReference>
<dbReference type="SUPFAM" id="SSF50978">
    <property type="entry name" value="WD40 repeat-like"/>
    <property type="match status" value="1"/>
</dbReference>
<dbReference type="PANTHER" id="PTHR15622:SF2">
    <property type="entry name" value="U4_U6 SMALL NUCLEAR RIBONUCLEOPROTEIN PRP4"/>
    <property type="match status" value="1"/>
</dbReference>
<feature type="domain" description="BACON" evidence="5">
    <location>
        <begin position="138"/>
        <end position="219"/>
    </location>
</feature>
<keyword evidence="1 4" id="KW-0853">WD repeat</keyword>
<dbReference type="Gene3D" id="2.60.40.10">
    <property type="entry name" value="Immunoglobulins"/>
    <property type="match status" value="1"/>
</dbReference>
<dbReference type="Gene3D" id="3.30.1920.20">
    <property type="match status" value="1"/>
</dbReference>
<dbReference type="PANTHER" id="PTHR15622">
    <property type="entry name" value="WD40 REPEAT PROTEIN"/>
    <property type="match status" value="1"/>
</dbReference>
<dbReference type="EMBL" id="AP011801">
    <property type="protein sequence ID" value="BAL58748.1"/>
    <property type="molecule type" value="Genomic_DNA"/>
</dbReference>
<sequence>MRISREAVHIGKFVLIPFLLYLVGTSAQGTAPQITLLDFPREIKADGTPVSGFIFFKDPDGDVVRAEFLVVQATDFQPFSLDLKVKGAKEGVVEFQLATKTPQRVILRAVLVDEAGNRSAPWEFAFDAIDPTRAGAILQVSPTSLSFSAEVGRNPPSQTIQIANAGRGTLSWSASADQAWISLNPTSGTAPSTVMVSINVVGLAAGSYSSMITITAPGAQGSPAIVPVVLALKRLTDTTAPRTQASISPQPNANGWSNSTVTVTLRAEDDSGGSGVKELCWQLSGATQHAFSCQPGSTATFALSAEGTTTVEYQARDNAGNEESKQRLEVRIDKTAPIGSLTINNGAVSTTSTTVTLRISANDNLSGVSEMRFSNNDGRSWSGWESFSSTRSNWDLSHFGGSATPGPKAVYAQLRDLAGNLSQTFSASIRLAVSTLTGHTDAVSAVAFSPDGQLLASGSWDKTIKLWEVATGRLVSTLRGHTYWGVTSVAFSPDGKLLASGSCGQLNNSGLCIQGEIKLWEVASSREVRTLLGHSWHVTSVAFSPDGKLLASGSWMDKTIRLWEVATGEEVRTISSSHIPVNSVAFSPDGHLLASSSDDTTIKLWNVSIGFLVRTFTDHSGAVTSVVFSPDGRLLASGSRDRMIKVRDASSGSVVRTFEGHTNDVTSIAFSPDGRLLASGSADQTIKLWDVSDLIVYAAQQAGLVTAIDANASQSQGGINDAASLQ</sequence>
<dbReference type="InterPro" id="IPR013783">
    <property type="entry name" value="Ig-like_fold"/>
</dbReference>
<dbReference type="InterPro" id="IPR051983">
    <property type="entry name" value="WSB_SOCS-box_domain"/>
</dbReference>
<feature type="repeat" description="WD" evidence="4">
    <location>
        <begin position="531"/>
        <end position="573"/>
    </location>
</feature>
<name>H5SRN1_ACEAU</name>
<proteinExistence type="predicted"/>
<dbReference type="InterPro" id="IPR036322">
    <property type="entry name" value="WD40_repeat_dom_sf"/>
</dbReference>
<organism evidence="6">
    <name type="scientific">Acetithermum autotrophicum</name>
    <dbReference type="NCBI Taxonomy" id="1446466"/>
    <lineage>
        <taxon>Bacteria</taxon>
        <taxon>Candidatus Bipolaricaulota</taxon>
        <taxon>Candidatus Acetithermum</taxon>
    </lineage>
</organism>
<evidence type="ECO:0000256" key="2">
    <source>
        <dbReference type="ARBA" id="ARBA00022737"/>
    </source>
</evidence>
<evidence type="ECO:0000256" key="4">
    <source>
        <dbReference type="PROSITE-ProRule" id="PRU00221"/>
    </source>
</evidence>
<evidence type="ECO:0000256" key="3">
    <source>
        <dbReference type="ARBA" id="ARBA00022786"/>
    </source>
</evidence>
<dbReference type="Pfam" id="PF19190">
    <property type="entry name" value="BACON_2"/>
    <property type="match status" value="1"/>
</dbReference>
<gene>
    <name evidence="6" type="ORF">HGMM_OP2C296</name>
</gene>
<protein>
    <recommendedName>
        <fullName evidence="5">BACON domain-containing protein</fullName>
    </recommendedName>
</protein>
<feature type="repeat" description="WD" evidence="4">
    <location>
        <begin position="616"/>
        <end position="657"/>
    </location>
</feature>
<evidence type="ECO:0000259" key="5">
    <source>
        <dbReference type="Pfam" id="PF19190"/>
    </source>
</evidence>
<reference evidence="6" key="2">
    <citation type="journal article" date="2012" name="PLoS ONE">
        <title>A Deeply Branching Thermophilic Bacterium with an Ancient Acetyl-CoA Pathway Dominates a Subsurface Ecosystem.</title>
        <authorList>
            <person name="Takami H."/>
            <person name="Noguchi H."/>
            <person name="Takaki Y."/>
            <person name="Uchiyama I."/>
            <person name="Toyoda A."/>
            <person name="Nishi S."/>
            <person name="Chee G.-J."/>
            <person name="Arai W."/>
            <person name="Nunoura T."/>
            <person name="Itoh T."/>
            <person name="Hattori M."/>
            <person name="Takai K."/>
        </authorList>
    </citation>
    <scope>NUCLEOTIDE SEQUENCE</scope>
</reference>
<dbReference type="CDD" id="cd00200">
    <property type="entry name" value="WD40"/>
    <property type="match status" value="1"/>
</dbReference>
<dbReference type="InterPro" id="IPR019775">
    <property type="entry name" value="WD40_repeat_CS"/>
</dbReference>
<dbReference type="GO" id="GO:0000209">
    <property type="term" value="P:protein polyubiquitination"/>
    <property type="evidence" value="ECO:0007669"/>
    <property type="project" value="TreeGrafter"/>
</dbReference>
<dbReference type="PROSITE" id="PS50082">
    <property type="entry name" value="WD_REPEATS_2"/>
    <property type="match status" value="5"/>
</dbReference>
<accession>H5SRN1</accession>
<dbReference type="InterPro" id="IPR024361">
    <property type="entry name" value="BACON"/>
</dbReference>
<dbReference type="Gene3D" id="2.130.10.10">
    <property type="entry name" value="YVTN repeat-like/Quinoprotein amine dehydrogenase"/>
    <property type="match status" value="3"/>
</dbReference>
<dbReference type="InterPro" id="IPR020472">
    <property type="entry name" value="WD40_PAC1"/>
</dbReference>
<evidence type="ECO:0000313" key="6">
    <source>
        <dbReference type="EMBL" id="BAL58748.1"/>
    </source>
</evidence>
<keyword evidence="3" id="KW-0833">Ubl conjugation pathway</keyword>
<reference evidence="6" key="1">
    <citation type="journal article" date="2005" name="Environ. Microbiol.">
        <title>Genetic and functional properties of uncultivated thermophilic crenarchaeotes from a subsurface gold mine as revealed by analysis of genome fragments.</title>
        <authorList>
            <person name="Nunoura T."/>
            <person name="Hirayama H."/>
            <person name="Takami H."/>
            <person name="Oida H."/>
            <person name="Nishi S."/>
            <person name="Shimamura S."/>
            <person name="Suzuki Y."/>
            <person name="Inagaki F."/>
            <person name="Takai K."/>
            <person name="Nealson K.H."/>
            <person name="Horikoshi K."/>
        </authorList>
    </citation>
    <scope>NUCLEOTIDE SEQUENCE</scope>
</reference>
<dbReference type="InterPro" id="IPR015943">
    <property type="entry name" value="WD40/YVTN_repeat-like_dom_sf"/>
</dbReference>
<feature type="repeat" description="WD" evidence="4">
    <location>
        <begin position="574"/>
        <end position="615"/>
    </location>
</feature>
<dbReference type="SMART" id="SM00320">
    <property type="entry name" value="WD40"/>
    <property type="match status" value="6"/>
</dbReference>
<dbReference type="InterPro" id="IPR001680">
    <property type="entry name" value="WD40_rpt"/>
</dbReference>
<keyword evidence="2" id="KW-0677">Repeat</keyword>
<feature type="repeat" description="WD" evidence="4">
    <location>
        <begin position="658"/>
        <end position="692"/>
    </location>
</feature>